<reference evidence="2 3" key="1">
    <citation type="submission" date="2019-06" db="EMBL/GenBank/DDBJ databases">
        <title>WGS assembly of Gossypium darwinii.</title>
        <authorList>
            <person name="Chen Z.J."/>
            <person name="Sreedasyam A."/>
            <person name="Ando A."/>
            <person name="Song Q."/>
            <person name="De L."/>
            <person name="Hulse-Kemp A."/>
            <person name="Ding M."/>
            <person name="Ye W."/>
            <person name="Kirkbride R."/>
            <person name="Jenkins J."/>
            <person name="Plott C."/>
            <person name="Lovell J."/>
            <person name="Lin Y.-M."/>
            <person name="Vaughn R."/>
            <person name="Liu B."/>
            <person name="Li W."/>
            <person name="Simpson S."/>
            <person name="Scheffler B."/>
            <person name="Saski C."/>
            <person name="Grover C."/>
            <person name="Hu G."/>
            <person name="Conover J."/>
            <person name="Carlson J."/>
            <person name="Shu S."/>
            <person name="Boston L."/>
            <person name="Williams M."/>
            <person name="Peterson D."/>
            <person name="Mcgee K."/>
            <person name="Jones D."/>
            <person name="Wendel J."/>
            <person name="Stelly D."/>
            <person name="Grimwood J."/>
            <person name="Schmutz J."/>
        </authorList>
    </citation>
    <scope>NUCLEOTIDE SEQUENCE [LARGE SCALE GENOMIC DNA]</scope>
    <source>
        <strain evidence="2">1808015.09</strain>
    </source>
</reference>
<proteinExistence type="predicted"/>
<name>A0A5D2G6P1_GOSDA</name>
<organism evidence="2 3">
    <name type="scientific">Gossypium darwinii</name>
    <name type="common">Darwin's cotton</name>
    <name type="synonym">Gossypium barbadense var. darwinii</name>
    <dbReference type="NCBI Taxonomy" id="34276"/>
    <lineage>
        <taxon>Eukaryota</taxon>
        <taxon>Viridiplantae</taxon>
        <taxon>Streptophyta</taxon>
        <taxon>Embryophyta</taxon>
        <taxon>Tracheophyta</taxon>
        <taxon>Spermatophyta</taxon>
        <taxon>Magnoliopsida</taxon>
        <taxon>eudicotyledons</taxon>
        <taxon>Gunneridae</taxon>
        <taxon>Pentapetalae</taxon>
        <taxon>rosids</taxon>
        <taxon>malvids</taxon>
        <taxon>Malvales</taxon>
        <taxon>Malvaceae</taxon>
        <taxon>Malvoideae</taxon>
        <taxon>Gossypium</taxon>
    </lineage>
</organism>
<keyword evidence="1" id="KW-0472">Membrane</keyword>
<evidence type="ECO:0008006" key="4">
    <source>
        <dbReference type="Google" id="ProtNLM"/>
    </source>
</evidence>
<dbReference type="PANTHER" id="PTHR36063:SF3">
    <property type="entry name" value="PROTEIN, PUTATIVE-RELATED"/>
    <property type="match status" value="1"/>
</dbReference>
<dbReference type="AlphaFoldDB" id="A0A5D2G6P1"/>
<evidence type="ECO:0000313" key="3">
    <source>
        <dbReference type="Proteomes" id="UP000323506"/>
    </source>
</evidence>
<sequence length="73" mass="8279">MMKEVVYMQHWGAVAPSPLINPRKSSTYPRLETIHEEGCENHSVFSKKFLLVLPLVLSSAVYFLVNKDLTLCA</sequence>
<gene>
    <name evidence="2" type="ORF">ES288_A06G171000v1</name>
</gene>
<dbReference type="Proteomes" id="UP000323506">
    <property type="component" value="Chromosome A06"/>
</dbReference>
<keyword evidence="3" id="KW-1185">Reference proteome</keyword>
<protein>
    <recommendedName>
        <fullName evidence="4">Transmembrane protein</fullName>
    </recommendedName>
</protein>
<dbReference type="PANTHER" id="PTHR36063">
    <property type="entry name" value="ARABIDOPSIS THALIANA GENOMIC DNA, CHROMOSOME 5, P1 CLONE:MOK16"/>
    <property type="match status" value="1"/>
</dbReference>
<dbReference type="EMBL" id="CM017693">
    <property type="protein sequence ID" value="TYH13834.1"/>
    <property type="molecule type" value="Genomic_DNA"/>
</dbReference>
<evidence type="ECO:0000256" key="1">
    <source>
        <dbReference type="SAM" id="Phobius"/>
    </source>
</evidence>
<accession>A0A5D2G6P1</accession>
<keyword evidence="1" id="KW-0812">Transmembrane</keyword>
<feature type="transmembrane region" description="Helical" evidence="1">
    <location>
        <begin position="49"/>
        <end position="65"/>
    </location>
</feature>
<keyword evidence="1" id="KW-1133">Transmembrane helix</keyword>
<evidence type="ECO:0000313" key="2">
    <source>
        <dbReference type="EMBL" id="TYH13834.1"/>
    </source>
</evidence>